<keyword evidence="2" id="KW-0812">Transmembrane</keyword>
<dbReference type="EMBL" id="CAJJDP010000134">
    <property type="protein sequence ID" value="CAD8204489.1"/>
    <property type="molecule type" value="Genomic_DNA"/>
</dbReference>
<gene>
    <name evidence="3" type="ORF">POCTA_138.1.T1330013</name>
</gene>
<dbReference type="AlphaFoldDB" id="A0A8S1XTC8"/>
<evidence type="ECO:0000256" key="1">
    <source>
        <dbReference type="SAM" id="MobiDB-lite"/>
    </source>
</evidence>
<evidence type="ECO:0000256" key="2">
    <source>
        <dbReference type="SAM" id="Phobius"/>
    </source>
</evidence>
<dbReference type="OMA" id="NLWKMVV"/>
<organism evidence="3 4">
    <name type="scientific">Paramecium octaurelia</name>
    <dbReference type="NCBI Taxonomy" id="43137"/>
    <lineage>
        <taxon>Eukaryota</taxon>
        <taxon>Sar</taxon>
        <taxon>Alveolata</taxon>
        <taxon>Ciliophora</taxon>
        <taxon>Intramacronucleata</taxon>
        <taxon>Oligohymenophorea</taxon>
        <taxon>Peniculida</taxon>
        <taxon>Parameciidae</taxon>
        <taxon>Paramecium</taxon>
    </lineage>
</organism>
<evidence type="ECO:0000313" key="4">
    <source>
        <dbReference type="Proteomes" id="UP000683925"/>
    </source>
</evidence>
<accession>A0A8S1XTC8</accession>
<keyword evidence="4" id="KW-1185">Reference proteome</keyword>
<keyword evidence="2" id="KW-0472">Membrane</keyword>
<evidence type="ECO:0000313" key="3">
    <source>
        <dbReference type="EMBL" id="CAD8204489.1"/>
    </source>
</evidence>
<dbReference type="OrthoDB" id="10358658at2759"/>
<feature type="region of interest" description="Disordered" evidence="1">
    <location>
        <begin position="71"/>
        <end position="92"/>
    </location>
</feature>
<protein>
    <submittedName>
        <fullName evidence="3">Uncharacterized protein</fullName>
    </submittedName>
</protein>
<proteinExistence type="predicted"/>
<feature type="transmembrane region" description="Helical" evidence="2">
    <location>
        <begin position="108"/>
        <end position="129"/>
    </location>
</feature>
<feature type="compositionally biased region" description="Polar residues" evidence="1">
    <location>
        <begin position="71"/>
        <end position="88"/>
    </location>
</feature>
<name>A0A8S1XTC8_PAROT</name>
<keyword evidence="2" id="KW-1133">Transmembrane helix</keyword>
<reference evidence="3" key="1">
    <citation type="submission" date="2021-01" db="EMBL/GenBank/DDBJ databases">
        <authorList>
            <consortium name="Genoscope - CEA"/>
            <person name="William W."/>
        </authorList>
    </citation>
    <scope>NUCLEOTIDE SEQUENCE</scope>
</reference>
<dbReference type="Proteomes" id="UP000683925">
    <property type="component" value="Unassembled WGS sequence"/>
</dbReference>
<comment type="caution">
    <text evidence="3">The sequence shown here is derived from an EMBL/GenBank/DDBJ whole genome shotgun (WGS) entry which is preliminary data.</text>
</comment>
<sequence>MNRSHSPILRPLSNISNRKLTSINAQNKQNSNQNSSKSFAQNSVRYPQQIAATKSTIQEVKTLKNNITTPKSSITSFTSTPRLSLNSNEDNKSTELRKTFNGQQNSKFLLFKIVVFLSLVAFALLFYQIQANLSLSSKSNTISGEVQYAKEKIIADSISNSIISAVVFDRQKINLQKEKNDVKSFYQEEFSSNLWKMVVENVNKDLRIRLEKQDKEEFWTI</sequence>